<evidence type="ECO:0000256" key="3">
    <source>
        <dbReference type="ARBA" id="ARBA00022679"/>
    </source>
</evidence>
<protein>
    <submittedName>
        <fullName evidence="6">L-noviosyl transferase</fullName>
    </submittedName>
</protein>
<reference evidence="6 7" key="1">
    <citation type="submission" date="2019-02" db="EMBL/GenBank/DDBJ databases">
        <title>Genomic Encyclopedia of Type Strains, Phase IV (KMG-IV): sequencing the most valuable type-strain genomes for metagenomic binning, comparative biology and taxonomic classification.</title>
        <authorList>
            <person name="Goeker M."/>
        </authorList>
    </citation>
    <scope>NUCLEOTIDE SEQUENCE [LARGE SCALE GENOMIC DNA]</scope>
    <source>
        <strain evidence="6 7">DSM 101727</strain>
    </source>
</reference>
<accession>A0A4Q7KFV0</accession>
<keyword evidence="7" id="KW-1185">Reference proteome</keyword>
<dbReference type="GO" id="GO:0017000">
    <property type="term" value="P:antibiotic biosynthetic process"/>
    <property type="evidence" value="ECO:0007669"/>
    <property type="project" value="UniProtKB-ARBA"/>
</dbReference>
<dbReference type="Gene3D" id="3.40.50.2000">
    <property type="entry name" value="Glycogen Phosphorylase B"/>
    <property type="match status" value="2"/>
</dbReference>
<name>A0A4Q7KFV0_9PSEU</name>
<dbReference type="GO" id="GO:0016758">
    <property type="term" value="F:hexosyltransferase activity"/>
    <property type="evidence" value="ECO:0007669"/>
    <property type="project" value="UniProtKB-ARBA"/>
</dbReference>
<evidence type="ECO:0000259" key="4">
    <source>
        <dbReference type="Pfam" id="PF06722"/>
    </source>
</evidence>
<evidence type="ECO:0000313" key="6">
    <source>
        <dbReference type="EMBL" id="RZS32426.1"/>
    </source>
</evidence>
<feature type="domain" description="Erythromycin biosynthesis protein CIII-like C-terminal" evidence="4">
    <location>
        <begin position="229"/>
        <end position="368"/>
    </location>
</feature>
<dbReference type="Proteomes" id="UP000294257">
    <property type="component" value="Unassembled WGS sequence"/>
</dbReference>
<evidence type="ECO:0000259" key="5">
    <source>
        <dbReference type="Pfam" id="PF21036"/>
    </source>
</evidence>
<sequence length="369" mass="39842">MKIMATSGPNHGHLYPMVPLLWALRNAGHQVLVAGPERFARLATAAGLASTSIADDFSLGDLGPAHWSQDSAVESVGRHVREYYVPAAERTAEGTVQLAEAWRPDLVIGPYWEFAAPIAAARLGVPYVLHGWGLICHPQHERPAREALLPLHDKWDVPEDLPPAHYVDNCPPGLQWTEPPVPAIASRYGDYNGTAPVPDWLFDEPKAPRVVVTLGHVPVMGDHPDVVRTTLDALAEFDLDVVVAASDRLEAERFNARFVHGLPLSHVLPSCSAVIHHGGSGSSWSSTVAGLPQLALPQMCVQFQNADRLHEVGAGIALHPEVATVDAIAEAVQRLLFDGAARQVAERLAAENTRRPAFHEAAEALETLA</sequence>
<evidence type="ECO:0000256" key="2">
    <source>
        <dbReference type="ARBA" id="ARBA00022676"/>
    </source>
</evidence>
<gene>
    <name evidence="6" type="ORF">EV193_11260</name>
</gene>
<dbReference type="CDD" id="cd03784">
    <property type="entry name" value="GT1_Gtf-like"/>
    <property type="match status" value="1"/>
</dbReference>
<dbReference type="AlphaFoldDB" id="A0A4Q7KFV0"/>
<dbReference type="Pfam" id="PF21036">
    <property type="entry name" value="EryCIII-like_N"/>
    <property type="match status" value="1"/>
</dbReference>
<feature type="domain" description="Erythromycin biosynthesis protein CIII-like N-terminal" evidence="5">
    <location>
        <begin position="22"/>
        <end position="215"/>
    </location>
</feature>
<dbReference type="EMBL" id="SGWQ01000012">
    <property type="protein sequence ID" value="RZS32426.1"/>
    <property type="molecule type" value="Genomic_DNA"/>
</dbReference>
<dbReference type="PANTHER" id="PTHR48050">
    <property type="entry name" value="STEROL 3-BETA-GLUCOSYLTRANSFERASE"/>
    <property type="match status" value="1"/>
</dbReference>
<dbReference type="SUPFAM" id="SSF53756">
    <property type="entry name" value="UDP-Glycosyltransferase/glycogen phosphorylase"/>
    <property type="match status" value="1"/>
</dbReference>
<dbReference type="InterPro" id="IPR002213">
    <property type="entry name" value="UDP_glucos_trans"/>
</dbReference>
<dbReference type="InterPro" id="IPR010610">
    <property type="entry name" value="EryCIII-like_C"/>
</dbReference>
<keyword evidence="2" id="KW-0328">Glycosyltransferase</keyword>
<comment type="similarity">
    <text evidence="1">Belongs to the glycosyltransferase 28 family.</text>
</comment>
<evidence type="ECO:0000256" key="1">
    <source>
        <dbReference type="ARBA" id="ARBA00006962"/>
    </source>
</evidence>
<dbReference type="InterPro" id="IPR048284">
    <property type="entry name" value="EryCIII-like_N"/>
</dbReference>
<dbReference type="GO" id="GO:0008194">
    <property type="term" value="F:UDP-glycosyltransferase activity"/>
    <property type="evidence" value="ECO:0007669"/>
    <property type="project" value="InterPro"/>
</dbReference>
<dbReference type="InterPro" id="IPR050426">
    <property type="entry name" value="Glycosyltransferase_28"/>
</dbReference>
<evidence type="ECO:0000313" key="7">
    <source>
        <dbReference type="Proteomes" id="UP000294257"/>
    </source>
</evidence>
<organism evidence="6 7">
    <name type="scientific">Herbihabitans rhizosphaerae</name>
    <dbReference type="NCBI Taxonomy" id="1872711"/>
    <lineage>
        <taxon>Bacteria</taxon>
        <taxon>Bacillati</taxon>
        <taxon>Actinomycetota</taxon>
        <taxon>Actinomycetes</taxon>
        <taxon>Pseudonocardiales</taxon>
        <taxon>Pseudonocardiaceae</taxon>
        <taxon>Herbihabitans</taxon>
    </lineage>
</organism>
<dbReference type="OrthoDB" id="5488434at2"/>
<keyword evidence="3 6" id="KW-0808">Transferase</keyword>
<proteinExistence type="inferred from homology"/>
<dbReference type="Pfam" id="PF06722">
    <property type="entry name" value="EryCIII-like_C"/>
    <property type="match status" value="1"/>
</dbReference>
<comment type="caution">
    <text evidence="6">The sequence shown here is derived from an EMBL/GenBank/DDBJ whole genome shotgun (WGS) entry which is preliminary data.</text>
</comment>
<dbReference type="RefSeq" id="WP_130347876.1">
    <property type="nucleotide sequence ID" value="NZ_SGWQ01000012.1"/>
</dbReference>
<dbReference type="PANTHER" id="PTHR48050:SF13">
    <property type="entry name" value="STEROL 3-BETA-GLUCOSYLTRANSFERASE UGT80A2"/>
    <property type="match status" value="1"/>
</dbReference>